<evidence type="ECO:0000313" key="15">
    <source>
        <dbReference type="EMBL" id="MFC7748624.1"/>
    </source>
</evidence>
<dbReference type="RefSeq" id="WP_138787677.1">
    <property type="nucleotide sequence ID" value="NZ_JBHTGQ010000002.1"/>
</dbReference>
<dbReference type="NCBIfam" id="TIGR01391">
    <property type="entry name" value="dnaG"/>
    <property type="match status" value="1"/>
</dbReference>
<dbReference type="PANTHER" id="PTHR30313:SF2">
    <property type="entry name" value="DNA PRIMASE"/>
    <property type="match status" value="1"/>
</dbReference>
<comment type="cofactor">
    <cofactor evidence="12 13">
        <name>Zn(2+)</name>
        <dbReference type="ChEBI" id="CHEBI:29105"/>
    </cofactor>
    <text evidence="12 13">Binds 1 zinc ion per monomer.</text>
</comment>
<reference evidence="16" key="1">
    <citation type="journal article" date="2019" name="Int. J. Syst. Evol. Microbiol.">
        <title>The Global Catalogue of Microorganisms (GCM) 10K type strain sequencing project: providing services to taxonomists for standard genome sequencing and annotation.</title>
        <authorList>
            <consortium name="The Broad Institute Genomics Platform"/>
            <consortium name="The Broad Institute Genome Sequencing Center for Infectious Disease"/>
            <person name="Wu L."/>
            <person name="Ma J."/>
        </authorList>
    </citation>
    <scope>NUCLEOTIDE SEQUENCE [LARGE SCALE GENOMIC DNA]</scope>
    <source>
        <strain evidence="16">JCM 18657</strain>
    </source>
</reference>
<dbReference type="InterPro" id="IPR037068">
    <property type="entry name" value="DNA_primase_core_N_sf"/>
</dbReference>
<protein>
    <recommendedName>
        <fullName evidence="12 13">DNA primase</fullName>
        <ecNumber evidence="12">2.7.7.101</ecNumber>
    </recommendedName>
</protein>
<comment type="caution">
    <text evidence="15">The sequence shown here is derived from an EMBL/GenBank/DDBJ whole genome shotgun (WGS) entry which is preliminary data.</text>
</comment>
<dbReference type="InterPro" id="IPR002694">
    <property type="entry name" value="Znf_CHC2"/>
</dbReference>
<dbReference type="EMBL" id="JBHTGQ010000002">
    <property type="protein sequence ID" value="MFC7748624.1"/>
    <property type="molecule type" value="Genomic_DNA"/>
</dbReference>
<evidence type="ECO:0000256" key="1">
    <source>
        <dbReference type="ARBA" id="ARBA00022478"/>
    </source>
</evidence>
<comment type="function">
    <text evidence="12 13">RNA polymerase that catalyzes the synthesis of short RNA molecules used as primers for DNA polymerase during DNA replication.</text>
</comment>
<keyword evidence="16" id="KW-1185">Reference proteome</keyword>
<dbReference type="PIRSF" id="PIRSF002811">
    <property type="entry name" value="DnaG"/>
    <property type="match status" value="1"/>
</dbReference>
<keyword evidence="10 12" id="KW-0238">DNA-binding</keyword>
<dbReference type="InterPro" id="IPR030846">
    <property type="entry name" value="DnaG_bac"/>
</dbReference>
<feature type="zinc finger region" description="CHC2-type" evidence="12">
    <location>
        <begin position="41"/>
        <end position="65"/>
    </location>
</feature>
<dbReference type="Pfam" id="PF13155">
    <property type="entry name" value="Toprim_2"/>
    <property type="match status" value="1"/>
</dbReference>
<organism evidence="15 16">
    <name type="scientific">Paenibacillus thermoaerophilus</name>
    <dbReference type="NCBI Taxonomy" id="1215385"/>
    <lineage>
        <taxon>Bacteria</taxon>
        <taxon>Bacillati</taxon>
        <taxon>Bacillota</taxon>
        <taxon>Bacilli</taxon>
        <taxon>Bacillales</taxon>
        <taxon>Paenibacillaceae</taxon>
        <taxon>Paenibacillus</taxon>
    </lineage>
</organism>
<proteinExistence type="inferred from homology"/>
<dbReference type="Pfam" id="PF10410">
    <property type="entry name" value="DnaB_bind"/>
    <property type="match status" value="1"/>
</dbReference>
<evidence type="ECO:0000256" key="5">
    <source>
        <dbReference type="ARBA" id="ARBA00022705"/>
    </source>
</evidence>
<dbReference type="SUPFAM" id="SSF57783">
    <property type="entry name" value="Zinc beta-ribbon"/>
    <property type="match status" value="1"/>
</dbReference>
<dbReference type="Gene3D" id="6.10.140.360">
    <property type="match status" value="1"/>
</dbReference>
<dbReference type="Gene3D" id="1.10.860.10">
    <property type="entry name" value="DNAb Helicase, Chain A"/>
    <property type="match status" value="1"/>
</dbReference>
<dbReference type="Proteomes" id="UP001596528">
    <property type="component" value="Unassembled WGS sequence"/>
</dbReference>
<dbReference type="InterPro" id="IPR006171">
    <property type="entry name" value="TOPRIM_dom"/>
</dbReference>
<dbReference type="EC" id="2.7.7.101" evidence="12"/>
<gene>
    <name evidence="12 15" type="primary">dnaG</name>
    <name evidence="15" type="ORF">ACFQWB_01515</name>
</gene>
<dbReference type="SUPFAM" id="SSF48024">
    <property type="entry name" value="N-terminal domain of DnaB helicase"/>
    <property type="match status" value="1"/>
</dbReference>
<dbReference type="Pfam" id="PF08275">
    <property type="entry name" value="DNAG_N"/>
    <property type="match status" value="1"/>
</dbReference>
<evidence type="ECO:0000256" key="2">
    <source>
        <dbReference type="ARBA" id="ARBA00022515"/>
    </source>
</evidence>
<comment type="catalytic activity">
    <reaction evidence="12">
        <text>ssDNA + n NTP = ssDNA/pppN(pN)n-1 hybrid + (n-1) diphosphate.</text>
        <dbReference type="EC" id="2.7.7.101"/>
    </reaction>
</comment>
<keyword evidence="9" id="KW-0460">Magnesium</keyword>
<evidence type="ECO:0000256" key="8">
    <source>
        <dbReference type="ARBA" id="ARBA00022833"/>
    </source>
</evidence>
<keyword evidence="3 12" id="KW-0808">Transferase</keyword>
<dbReference type="Pfam" id="PF01807">
    <property type="entry name" value="Zn_ribbon_DnaG"/>
    <property type="match status" value="1"/>
</dbReference>
<evidence type="ECO:0000256" key="6">
    <source>
        <dbReference type="ARBA" id="ARBA00022723"/>
    </source>
</evidence>
<dbReference type="InterPro" id="IPR016136">
    <property type="entry name" value="DNA_helicase_N/primase_C"/>
</dbReference>
<evidence type="ECO:0000256" key="12">
    <source>
        <dbReference type="HAMAP-Rule" id="MF_00974"/>
    </source>
</evidence>
<comment type="subunit">
    <text evidence="12">Monomer. Interacts with DnaB.</text>
</comment>
<dbReference type="Gene3D" id="3.90.580.10">
    <property type="entry name" value="Zinc finger, CHC2-type domain"/>
    <property type="match status" value="1"/>
</dbReference>
<dbReference type="HAMAP" id="MF_00974">
    <property type="entry name" value="DNA_primase_DnaG"/>
    <property type="match status" value="1"/>
</dbReference>
<keyword evidence="6 12" id="KW-0479">Metal-binding</keyword>
<evidence type="ECO:0000256" key="11">
    <source>
        <dbReference type="ARBA" id="ARBA00023163"/>
    </source>
</evidence>
<evidence type="ECO:0000256" key="7">
    <source>
        <dbReference type="ARBA" id="ARBA00022771"/>
    </source>
</evidence>
<keyword evidence="11 12" id="KW-0804">Transcription</keyword>
<dbReference type="SMART" id="SM00400">
    <property type="entry name" value="ZnF_CHCC"/>
    <property type="match status" value="1"/>
</dbReference>
<comment type="domain">
    <text evidence="12">Contains an N-terminal zinc-binding domain, a central core domain that contains the primase activity, and a C-terminal DnaB-binding domain.</text>
</comment>
<dbReference type="SMART" id="SM00493">
    <property type="entry name" value="TOPRIM"/>
    <property type="match status" value="1"/>
</dbReference>
<feature type="domain" description="Toprim" evidence="14">
    <location>
        <begin position="262"/>
        <end position="341"/>
    </location>
</feature>
<dbReference type="Gene3D" id="3.90.980.10">
    <property type="entry name" value="DNA primase, catalytic core, N-terminal domain"/>
    <property type="match status" value="1"/>
</dbReference>
<accession>A0ABW2UXJ6</accession>
<dbReference type="PROSITE" id="PS50880">
    <property type="entry name" value="TOPRIM"/>
    <property type="match status" value="1"/>
</dbReference>
<keyword evidence="1 12" id="KW-0240">DNA-directed RNA polymerase</keyword>
<dbReference type="InterPro" id="IPR050219">
    <property type="entry name" value="DnaG_primase"/>
</dbReference>
<keyword evidence="4 12" id="KW-0548">Nucleotidyltransferase</keyword>
<dbReference type="InterPro" id="IPR013264">
    <property type="entry name" value="DNAG_N"/>
</dbReference>
<dbReference type="InterPro" id="IPR019475">
    <property type="entry name" value="DNA_primase_DnaB-bd"/>
</dbReference>
<name>A0ABW2UXJ6_9BACL</name>
<evidence type="ECO:0000256" key="4">
    <source>
        <dbReference type="ARBA" id="ARBA00022695"/>
    </source>
</evidence>
<dbReference type="InterPro" id="IPR006295">
    <property type="entry name" value="DNA_primase_DnaG"/>
</dbReference>
<sequence length="612" mass="69336">MNHGRIPDEIIDAVLRAHDVAEVVGRYVRLSKHGKNLKGLCPFHSEKSPSFNVNPELQVFKCFGCGAGGNVITFLRDIEGLTFVEAVRRLAEEAKIDTGGIGDANDEPPEKRARDQALLDGHEFACKLYEHLLKHTEEGRKALDYLLSRGLRSEMIDTFRIGYAPNRRDVLTRQLERRGFDLELMEQGGLLSRSEKSGFMDKFRDRITFPIHDAKGRIVAFAGRAMGDAQPKYLNSPESPIFNKSRTLYNLHQARPAIRKENTVVLFEGYADVIQAWDSGERRGVATMGTSLTDEHARQLRRMAENVIICYDGDDAGQAAAYKALQLLEPLGCSVRVAMIPDRLDPDEYIRRHGADAFRGEIVEAAVPAVKYRLIYLRKNFRLQEEDGRLRYLRQAAGIIARLDSATEREYYIRELSDEFRISAEAFRQDVNETRISRQKVRDDTDIAVKSWHTGRNDGRPAPQETTLKPAYWNAERQLLALMMHDAEVAHYVREALGEEFNEPEHAALAAYLYAYYAGGREPNPIGYMATLQDGKLESLAAAISMIGSEHGTHPQVIDDYIRVIREPLLMRQLEQKKEEMVRAERAGDAITAARILSEIIPLERSLNRAVR</sequence>
<dbReference type="SUPFAM" id="SSF56731">
    <property type="entry name" value="DNA primase core"/>
    <property type="match status" value="1"/>
</dbReference>
<keyword evidence="8 12" id="KW-0862">Zinc</keyword>
<dbReference type="InterPro" id="IPR036977">
    <property type="entry name" value="DNA_primase_Znf_CHC2"/>
</dbReference>
<evidence type="ECO:0000256" key="9">
    <source>
        <dbReference type="ARBA" id="ARBA00022842"/>
    </source>
</evidence>
<keyword evidence="7 12" id="KW-0863">Zinc-finger</keyword>
<dbReference type="PANTHER" id="PTHR30313">
    <property type="entry name" value="DNA PRIMASE"/>
    <property type="match status" value="1"/>
</dbReference>
<evidence type="ECO:0000256" key="3">
    <source>
        <dbReference type="ARBA" id="ARBA00022679"/>
    </source>
</evidence>
<dbReference type="Gene3D" id="3.40.1360.10">
    <property type="match status" value="1"/>
</dbReference>
<dbReference type="CDD" id="cd03364">
    <property type="entry name" value="TOPRIM_DnaG_primases"/>
    <property type="match status" value="1"/>
</dbReference>
<keyword evidence="5 12" id="KW-0235">DNA replication</keyword>
<evidence type="ECO:0000256" key="13">
    <source>
        <dbReference type="PIRNR" id="PIRNR002811"/>
    </source>
</evidence>
<comment type="similarity">
    <text evidence="12 13">Belongs to the DnaG primase family.</text>
</comment>
<dbReference type="InterPro" id="IPR036185">
    <property type="entry name" value="DNA_heli_DnaB-like_N_sf"/>
</dbReference>
<keyword evidence="2 12" id="KW-0639">Primosome</keyword>
<evidence type="ECO:0000313" key="16">
    <source>
        <dbReference type="Proteomes" id="UP001596528"/>
    </source>
</evidence>
<dbReference type="InterPro" id="IPR034151">
    <property type="entry name" value="TOPRIM_DnaG_bac"/>
</dbReference>
<evidence type="ECO:0000256" key="10">
    <source>
        <dbReference type="ARBA" id="ARBA00023125"/>
    </source>
</evidence>
<evidence type="ECO:0000259" key="14">
    <source>
        <dbReference type="PROSITE" id="PS50880"/>
    </source>
</evidence>